<evidence type="ECO:0000313" key="2">
    <source>
        <dbReference type="Proteomes" id="UP000195719"/>
    </source>
</evidence>
<accession>A0A1Y6MC98</accession>
<dbReference type="AlphaFoldDB" id="A0A1Y6MC98"/>
<name>A0A1Y6MC98_9GAMM</name>
<dbReference type="EMBL" id="FYAJ01000001">
    <property type="protein sequence ID" value="SMY33539.1"/>
    <property type="molecule type" value="Genomic_DNA"/>
</dbReference>
<dbReference type="Proteomes" id="UP000195719">
    <property type="component" value="Unassembled WGS sequence"/>
</dbReference>
<evidence type="ECO:0000313" key="1">
    <source>
        <dbReference type="EMBL" id="SMY33539.1"/>
    </source>
</evidence>
<organism evidence="1 2">
    <name type="scientific">Photobacterium andalusiense</name>
    <dbReference type="NCBI Taxonomy" id="2204296"/>
    <lineage>
        <taxon>Bacteria</taxon>
        <taxon>Pseudomonadati</taxon>
        <taxon>Pseudomonadota</taxon>
        <taxon>Gammaproteobacteria</taxon>
        <taxon>Vibrionales</taxon>
        <taxon>Vibrionaceae</taxon>
        <taxon>Photobacterium</taxon>
    </lineage>
</organism>
<protein>
    <submittedName>
        <fullName evidence="1">Uncharacterized protein</fullName>
    </submittedName>
</protein>
<sequence>MFCAKSHDSNNNGDVIFTISARIFLSLDAYE</sequence>
<reference evidence="2" key="1">
    <citation type="submission" date="2017-06" db="EMBL/GenBank/DDBJ databases">
        <authorList>
            <person name="Rodrigo-Torres L."/>
            <person name="Arahal R.D."/>
            <person name="Lucena T."/>
        </authorList>
    </citation>
    <scope>NUCLEOTIDE SEQUENCE [LARGE SCALE GENOMIC DNA]</scope>
    <source>
        <strain evidence="2">CECT 9192</strain>
    </source>
</reference>
<gene>
    <name evidence="1" type="ORF">PAND9192_01045</name>
</gene>
<keyword evidence="2" id="KW-1185">Reference proteome</keyword>
<proteinExistence type="predicted"/>